<organism evidence="2 3">
    <name type="scientific">Carpediemonas membranifera</name>
    <dbReference type="NCBI Taxonomy" id="201153"/>
    <lineage>
        <taxon>Eukaryota</taxon>
        <taxon>Metamonada</taxon>
        <taxon>Carpediemonas-like organisms</taxon>
        <taxon>Carpediemonas</taxon>
    </lineage>
</organism>
<accession>A0A8J6E4G4</accession>
<evidence type="ECO:0000313" key="3">
    <source>
        <dbReference type="Proteomes" id="UP000717585"/>
    </source>
</evidence>
<name>A0A8J6E4G4_9EUKA</name>
<sequence length="234" mass="25318">MVSQDVLADILSTVKPNEPSEEKSTMSARDRSKMTKANAEKRRLKRLDMIRQSARTASVALRDQSSSRPASIDVNALFSEITAANGSKSAKPSVRRSTTPRLSRTSSITALAPSRPVSATQPVLKRRSEMLLADDDDDDVRPNARSMPDDDIHTRAASARAELLLAPLASVDPEATQILTLSCSQEAPSTQPASTPDTDGFLQTIAAMGKEKGSWGRAESIAMARQMVGTRRIR</sequence>
<reference evidence="2" key="1">
    <citation type="submission" date="2021-05" db="EMBL/GenBank/DDBJ databases">
        <title>A free-living protist that lacks canonical eukaryotic 1 DNA replication and segregation systems.</title>
        <authorList>
            <person name="Salas-Leiva D.E."/>
            <person name="Tromer E.C."/>
            <person name="Curtis B.A."/>
            <person name="Jerlstrom-Hultqvist J."/>
            <person name="Kolisko M."/>
            <person name="Yi Z."/>
            <person name="Salas-Leiva J.S."/>
            <person name="Gallot-Lavallee L."/>
            <person name="Kops G.J.P.L."/>
            <person name="Archibald J.M."/>
            <person name="Simpson A.G.B."/>
            <person name="Roger A.J."/>
        </authorList>
    </citation>
    <scope>NUCLEOTIDE SEQUENCE</scope>
    <source>
        <strain evidence="2">BICM</strain>
    </source>
</reference>
<dbReference type="EMBL" id="JAHDYR010000005">
    <property type="protein sequence ID" value="KAG9396911.1"/>
    <property type="molecule type" value="Genomic_DNA"/>
</dbReference>
<dbReference type="Proteomes" id="UP000717585">
    <property type="component" value="Unassembled WGS sequence"/>
</dbReference>
<gene>
    <name evidence="2" type="ORF">J8273_1965</name>
</gene>
<dbReference type="AlphaFoldDB" id="A0A8J6E4G4"/>
<comment type="caution">
    <text evidence="2">The sequence shown here is derived from an EMBL/GenBank/DDBJ whole genome shotgun (WGS) entry which is preliminary data.</text>
</comment>
<keyword evidence="3" id="KW-1185">Reference proteome</keyword>
<protein>
    <submittedName>
        <fullName evidence="2">Uncharacterized protein</fullName>
    </submittedName>
</protein>
<feature type="region of interest" description="Disordered" evidence="1">
    <location>
        <begin position="85"/>
        <end position="108"/>
    </location>
</feature>
<evidence type="ECO:0000256" key="1">
    <source>
        <dbReference type="SAM" id="MobiDB-lite"/>
    </source>
</evidence>
<proteinExistence type="predicted"/>
<feature type="compositionally biased region" description="Basic and acidic residues" evidence="1">
    <location>
        <begin position="18"/>
        <end position="39"/>
    </location>
</feature>
<feature type="region of interest" description="Disordered" evidence="1">
    <location>
        <begin position="1"/>
        <end position="39"/>
    </location>
</feature>
<evidence type="ECO:0000313" key="2">
    <source>
        <dbReference type="EMBL" id="KAG9396911.1"/>
    </source>
</evidence>
<feature type="compositionally biased region" description="Low complexity" evidence="1">
    <location>
        <begin position="95"/>
        <end position="108"/>
    </location>
</feature>